<evidence type="ECO:0000313" key="1">
    <source>
        <dbReference type="EMBL" id="JAH21279.1"/>
    </source>
</evidence>
<reference evidence="1" key="2">
    <citation type="journal article" date="2015" name="Fish Shellfish Immunol.">
        <title>Early steps in the European eel (Anguilla anguilla)-Vibrio vulnificus interaction in the gills: Role of the RtxA13 toxin.</title>
        <authorList>
            <person name="Callol A."/>
            <person name="Pajuelo D."/>
            <person name="Ebbesson L."/>
            <person name="Teles M."/>
            <person name="MacKenzie S."/>
            <person name="Amaro C."/>
        </authorList>
    </citation>
    <scope>NUCLEOTIDE SEQUENCE</scope>
</reference>
<protein>
    <submittedName>
        <fullName evidence="1">Uncharacterized protein</fullName>
    </submittedName>
</protein>
<organism evidence="1">
    <name type="scientific">Anguilla anguilla</name>
    <name type="common">European freshwater eel</name>
    <name type="synonym">Muraena anguilla</name>
    <dbReference type="NCBI Taxonomy" id="7936"/>
    <lineage>
        <taxon>Eukaryota</taxon>
        <taxon>Metazoa</taxon>
        <taxon>Chordata</taxon>
        <taxon>Craniata</taxon>
        <taxon>Vertebrata</taxon>
        <taxon>Euteleostomi</taxon>
        <taxon>Actinopterygii</taxon>
        <taxon>Neopterygii</taxon>
        <taxon>Teleostei</taxon>
        <taxon>Anguilliformes</taxon>
        <taxon>Anguillidae</taxon>
        <taxon>Anguilla</taxon>
    </lineage>
</organism>
<name>A0A0E9QWS9_ANGAN</name>
<proteinExistence type="predicted"/>
<sequence length="11" mass="1420">MNERQRVPLNY</sequence>
<reference evidence="1" key="1">
    <citation type="submission" date="2014-11" db="EMBL/GenBank/DDBJ databases">
        <authorList>
            <person name="Amaro Gonzalez C."/>
        </authorList>
    </citation>
    <scope>NUCLEOTIDE SEQUENCE</scope>
</reference>
<dbReference type="EMBL" id="GBXM01087298">
    <property type="protein sequence ID" value="JAH21279.1"/>
    <property type="molecule type" value="Transcribed_RNA"/>
</dbReference>
<accession>A0A0E9QWS9</accession>